<protein>
    <submittedName>
        <fullName evidence="3">Tripartite-type tricarboxylate transporter receptor subunit TctC</fullName>
    </submittedName>
</protein>
<dbReference type="EMBL" id="JACIFZ010000002">
    <property type="protein sequence ID" value="MBB4221143.1"/>
    <property type="molecule type" value="Genomic_DNA"/>
</dbReference>
<dbReference type="PANTHER" id="PTHR42928">
    <property type="entry name" value="TRICARBOXYLATE-BINDING PROTEIN"/>
    <property type="match status" value="1"/>
</dbReference>
<comment type="caution">
    <text evidence="3">The sequence shown here is derived from an EMBL/GenBank/DDBJ whole genome shotgun (WGS) entry which is preliminary data.</text>
</comment>
<dbReference type="PANTHER" id="PTHR42928:SF5">
    <property type="entry name" value="BLR1237 PROTEIN"/>
    <property type="match status" value="1"/>
</dbReference>
<dbReference type="Proteomes" id="UP000524450">
    <property type="component" value="Unassembled WGS sequence"/>
</dbReference>
<evidence type="ECO:0000313" key="4">
    <source>
        <dbReference type="Proteomes" id="UP000524450"/>
    </source>
</evidence>
<dbReference type="InterPro" id="IPR042100">
    <property type="entry name" value="Bug_dom1"/>
</dbReference>
<dbReference type="RefSeq" id="WP_184637175.1">
    <property type="nucleotide sequence ID" value="NZ_JACIFZ010000002.1"/>
</dbReference>
<organism evidence="3 4">
    <name type="scientific">Variovorax guangxiensis</name>
    <dbReference type="NCBI Taxonomy" id="1775474"/>
    <lineage>
        <taxon>Bacteria</taxon>
        <taxon>Pseudomonadati</taxon>
        <taxon>Pseudomonadota</taxon>
        <taxon>Betaproteobacteria</taxon>
        <taxon>Burkholderiales</taxon>
        <taxon>Comamonadaceae</taxon>
        <taxon>Variovorax</taxon>
    </lineage>
</organism>
<evidence type="ECO:0000256" key="1">
    <source>
        <dbReference type="ARBA" id="ARBA00006987"/>
    </source>
</evidence>
<dbReference type="PROSITE" id="PS51257">
    <property type="entry name" value="PROKAR_LIPOPROTEIN"/>
    <property type="match status" value="1"/>
</dbReference>
<dbReference type="Gene3D" id="3.40.190.10">
    <property type="entry name" value="Periplasmic binding protein-like II"/>
    <property type="match status" value="1"/>
</dbReference>
<sequence>MKQTRRLAVAAAISMAAACASGLAWAADSYPVKPITLVVAYPAGGDTDALARLFAEKLSTRVGQPVVVDNRPGASGIIGSAYVSKATPDGYTLLLAPSTFSIAQLVLKTNGSGYDVLNGFTPIVQTGSQPLFLVAGGNSGLSTVKDAVAAAKGGKTLSYASPGSGSPMHILGEMFARASGTTLAHVPYKGVAPAINDVLGGHVPVTFITLGPVAPYIANGKLRPLAVASAQRSPLAPNVPTLAEQGYKDVEVTAWNGLWGPRNLPPEIVKTLNGHFNEILKMPEIVSRMAVLGTTPVGGDADVLGKTNAADYARFGKVIKELGIQAD</sequence>
<reference evidence="3 4" key="1">
    <citation type="submission" date="2020-08" db="EMBL/GenBank/DDBJ databases">
        <title>Genomic Encyclopedia of Type Strains, Phase IV (KMG-V): Genome sequencing to study the core and pangenomes of soil and plant-associated prokaryotes.</title>
        <authorList>
            <person name="Whitman W."/>
        </authorList>
    </citation>
    <scope>NUCLEOTIDE SEQUENCE [LARGE SCALE GENOMIC DNA]</scope>
    <source>
        <strain evidence="3 4">34/80</strain>
    </source>
</reference>
<dbReference type="CDD" id="cd07012">
    <property type="entry name" value="PBP2_Bug_TTT"/>
    <property type="match status" value="1"/>
</dbReference>
<dbReference type="Pfam" id="PF03401">
    <property type="entry name" value="TctC"/>
    <property type="match status" value="1"/>
</dbReference>
<accession>A0A840FHZ4</accession>
<evidence type="ECO:0000313" key="3">
    <source>
        <dbReference type="EMBL" id="MBB4221143.1"/>
    </source>
</evidence>
<dbReference type="InterPro" id="IPR005064">
    <property type="entry name" value="BUG"/>
</dbReference>
<feature type="chain" id="PRO_5032272789" evidence="2">
    <location>
        <begin position="27"/>
        <end position="327"/>
    </location>
</feature>
<keyword evidence="2" id="KW-0732">Signal</keyword>
<feature type="signal peptide" evidence="2">
    <location>
        <begin position="1"/>
        <end position="26"/>
    </location>
</feature>
<proteinExistence type="inferred from homology"/>
<evidence type="ECO:0000256" key="2">
    <source>
        <dbReference type="SAM" id="SignalP"/>
    </source>
</evidence>
<dbReference type="AlphaFoldDB" id="A0A840FHZ4"/>
<dbReference type="Gene3D" id="3.40.190.150">
    <property type="entry name" value="Bordetella uptake gene, domain 1"/>
    <property type="match status" value="1"/>
</dbReference>
<dbReference type="SUPFAM" id="SSF53850">
    <property type="entry name" value="Periplasmic binding protein-like II"/>
    <property type="match status" value="1"/>
</dbReference>
<keyword evidence="3" id="KW-0675">Receptor</keyword>
<dbReference type="PIRSF" id="PIRSF017082">
    <property type="entry name" value="YflP"/>
    <property type="match status" value="1"/>
</dbReference>
<gene>
    <name evidence="3" type="ORF">GGD71_001903</name>
</gene>
<name>A0A840FHZ4_9BURK</name>
<comment type="similarity">
    <text evidence="1">Belongs to the UPF0065 (bug) family.</text>
</comment>